<dbReference type="Pfam" id="PF14280">
    <property type="entry name" value="DUF4365"/>
    <property type="match status" value="1"/>
</dbReference>
<comment type="caution">
    <text evidence="2">The sequence shown here is derived from an EMBL/GenBank/DDBJ whole genome shotgun (WGS) entry which is preliminary data.</text>
</comment>
<evidence type="ECO:0000313" key="3">
    <source>
        <dbReference type="Proteomes" id="UP000010953"/>
    </source>
</evidence>
<reference evidence="2" key="1">
    <citation type="submission" date="2013-01" db="EMBL/GenBank/DDBJ databases">
        <title>Genome assembly of Mariniradius saccharolyticus AK6.</title>
        <authorList>
            <person name="Vaidya B."/>
            <person name="Khatri I."/>
            <person name="Tanuku N.R.S."/>
            <person name="Subramanian S."/>
            <person name="Pinnaka A."/>
        </authorList>
    </citation>
    <scope>NUCLEOTIDE SEQUENCE [LARGE SCALE GENOMIC DNA]</scope>
    <source>
        <strain evidence="2">AK6</strain>
    </source>
</reference>
<name>M7XZK0_9BACT</name>
<proteinExistence type="predicted"/>
<dbReference type="OrthoDB" id="7058312at2"/>
<protein>
    <recommendedName>
        <fullName evidence="1">DUF4365 domain-containing protein</fullName>
    </recommendedName>
</protein>
<keyword evidence="3" id="KW-1185">Reference proteome</keyword>
<dbReference type="InParanoid" id="M7XZK0"/>
<dbReference type="InterPro" id="IPR025375">
    <property type="entry name" value="DUF4365"/>
</dbReference>
<gene>
    <name evidence="2" type="ORF">C943_04231</name>
</gene>
<dbReference type="RefSeq" id="WP_008626016.1">
    <property type="nucleotide sequence ID" value="NZ_AMZY02000008.1"/>
</dbReference>
<organism evidence="2 3">
    <name type="scientific">Mariniradius saccharolyticus AK6</name>
    <dbReference type="NCBI Taxonomy" id="1239962"/>
    <lineage>
        <taxon>Bacteria</taxon>
        <taxon>Pseudomonadati</taxon>
        <taxon>Bacteroidota</taxon>
        <taxon>Cytophagia</taxon>
        <taxon>Cytophagales</taxon>
        <taxon>Cyclobacteriaceae</taxon>
        <taxon>Mariniradius</taxon>
    </lineage>
</organism>
<sequence>MSDFANRIRTKNEATGMRVVAQYVQEFWECGWQPFDARNDKGIDGLILMKKRNIDLGVKINVQIKCGPKYISSETKNEIRISIDDQKGLNEHLEYWRKQAEPAILVFVNPSKPSFDKKGNLIKDDKGRIVWKESRLNAKAWWVDLKSEKLRVEGTKTLLSIPKNNVFGEHSKGSFIKLVKPLLSNSDLPLIELNSESKGLINSIQLKDDARNFYKNWKNGNIIICSALKKQIRVSKTGWNHILSSSRGKERRVNSLRLLGVAKQIIHEVEEGKYFLLNQNETFKEFEQKIGIRARYQDKITGEQVVQVIIQRKMNKLNRREKLWFYSVHFRR</sequence>
<feature type="domain" description="DUF4365" evidence="1">
    <location>
        <begin position="14"/>
        <end position="176"/>
    </location>
</feature>
<dbReference type="EMBL" id="AMZY02000008">
    <property type="protein sequence ID" value="EMS33912.1"/>
    <property type="molecule type" value="Genomic_DNA"/>
</dbReference>
<evidence type="ECO:0000259" key="1">
    <source>
        <dbReference type="Pfam" id="PF14280"/>
    </source>
</evidence>
<dbReference type="Proteomes" id="UP000010953">
    <property type="component" value="Unassembled WGS sequence"/>
</dbReference>
<evidence type="ECO:0000313" key="2">
    <source>
        <dbReference type="EMBL" id="EMS33912.1"/>
    </source>
</evidence>
<dbReference type="eggNOG" id="ENOG5033U9D">
    <property type="taxonomic scope" value="Bacteria"/>
</dbReference>
<accession>M7XZK0</accession>
<dbReference type="AlphaFoldDB" id="M7XZK0"/>